<proteinExistence type="predicted"/>
<feature type="region of interest" description="Disordered" evidence="1">
    <location>
        <begin position="1"/>
        <end position="53"/>
    </location>
</feature>
<organism evidence="2 3">
    <name type="scientific">Riccia sorocarpa</name>
    <dbReference type="NCBI Taxonomy" id="122646"/>
    <lineage>
        <taxon>Eukaryota</taxon>
        <taxon>Viridiplantae</taxon>
        <taxon>Streptophyta</taxon>
        <taxon>Embryophyta</taxon>
        <taxon>Marchantiophyta</taxon>
        <taxon>Marchantiopsida</taxon>
        <taxon>Marchantiidae</taxon>
        <taxon>Marchantiales</taxon>
        <taxon>Ricciaceae</taxon>
        <taxon>Riccia</taxon>
    </lineage>
</organism>
<reference evidence="2 3" key="1">
    <citation type="submission" date="2024-09" db="EMBL/GenBank/DDBJ databases">
        <title>Chromosome-scale assembly of Riccia sorocarpa.</title>
        <authorList>
            <person name="Paukszto L."/>
        </authorList>
    </citation>
    <scope>NUCLEOTIDE SEQUENCE [LARGE SCALE GENOMIC DNA]</scope>
    <source>
        <strain evidence="2">LP-2024</strain>
        <tissue evidence="2">Aerial parts of the thallus</tissue>
    </source>
</reference>
<evidence type="ECO:0000313" key="3">
    <source>
        <dbReference type="Proteomes" id="UP001633002"/>
    </source>
</evidence>
<feature type="compositionally biased region" description="Basic residues" evidence="1">
    <location>
        <begin position="156"/>
        <end position="172"/>
    </location>
</feature>
<gene>
    <name evidence="2" type="ORF">R1sor_023568</name>
</gene>
<protein>
    <submittedName>
        <fullName evidence="2">Uncharacterized protein</fullName>
    </submittedName>
</protein>
<comment type="caution">
    <text evidence="2">The sequence shown here is derived from an EMBL/GenBank/DDBJ whole genome shotgun (WGS) entry which is preliminary data.</text>
</comment>
<dbReference type="Proteomes" id="UP001633002">
    <property type="component" value="Unassembled WGS sequence"/>
</dbReference>
<dbReference type="EMBL" id="JBJQOH010000007">
    <property type="protein sequence ID" value="KAL3680612.1"/>
    <property type="molecule type" value="Genomic_DNA"/>
</dbReference>
<evidence type="ECO:0000313" key="2">
    <source>
        <dbReference type="EMBL" id="KAL3680612.1"/>
    </source>
</evidence>
<keyword evidence="3" id="KW-1185">Reference proteome</keyword>
<sequence length="172" mass="20091">MPMRAVQIRTWSTPAKQRTPARPGTSRRAAPKQPAPLPVNPNDGQDNEDDEMAEVWRDFAVVQAQTQAKKNEHREKEEHEHFQKFAKLREQKRIEDWQAMDASDRKKWDDIVVTFPNGAENEYSPRTGYAPPRYVPIPRTSPKRPGRPLLPDHLEKRPKKKLSARNARTRRR</sequence>
<name>A0ABD3GN19_9MARC</name>
<feature type="region of interest" description="Disordered" evidence="1">
    <location>
        <begin position="117"/>
        <end position="172"/>
    </location>
</feature>
<accession>A0ABD3GN19</accession>
<evidence type="ECO:0000256" key="1">
    <source>
        <dbReference type="SAM" id="MobiDB-lite"/>
    </source>
</evidence>
<dbReference type="AlphaFoldDB" id="A0ABD3GN19"/>